<evidence type="ECO:0000313" key="11">
    <source>
        <dbReference type="EMBL" id="MST73357.1"/>
    </source>
</evidence>
<dbReference type="InterPro" id="IPR015421">
    <property type="entry name" value="PyrdxlP-dep_Trfase_major"/>
</dbReference>
<evidence type="ECO:0000256" key="1">
    <source>
        <dbReference type="ARBA" id="ARBA00001933"/>
    </source>
</evidence>
<dbReference type="FunFam" id="3.40.640.10:FF:000046">
    <property type="entry name" value="Cystathionine gamma-lyase"/>
    <property type="match status" value="1"/>
</dbReference>
<gene>
    <name evidence="11" type="ORF">FYJ68_09620</name>
</gene>
<comment type="cofactor">
    <cofactor evidence="1 10">
        <name>pyridoxal 5'-phosphate</name>
        <dbReference type="ChEBI" id="CHEBI:597326"/>
    </cofactor>
</comment>
<dbReference type="GO" id="GO:0018826">
    <property type="term" value="F:methionine gamma-lyase activity"/>
    <property type="evidence" value="ECO:0007669"/>
    <property type="project" value="UniProtKB-EC"/>
</dbReference>
<protein>
    <recommendedName>
        <fullName evidence="5">homocysteine desulfhydrase</fullName>
        <ecNumber evidence="5">4.4.1.2</ecNumber>
    </recommendedName>
    <alternativeName>
        <fullName evidence="6">Homocysteine desulfhydrase</fullName>
    </alternativeName>
</protein>
<evidence type="ECO:0000256" key="4">
    <source>
        <dbReference type="ARBA" id="ARBA00022898"/>
    </source>
</evidence>
<dbReference type="RefSeq" id="WP_154436073.1">
    <property type="nucleotide sequence ID" value="NZ_VUNC01000009.1"/>
</dbReference>
<dbReference type="Proteomes" id="UP000469325">
    <property type="component" value="Unassembled WGS sequence"/>
</dbReference>
<dbReference type="InterPro" id="IPR006235">
    <property type="entry name" value="OAc-hSer/O-AcSer_sulfhydrylase"/>
</dbReference>
<feature type="modified residue" description="N6-(pyridoxal phosphate)lysine" evidence="9">
    <location>
        <position position="216"/>
    </location>
</feature>
<proteinExistence type="inferred from homology"/>
<keyword evidence="4 9" id="KW-0663">Pyridoxal phosphate</keyword>
<organism evidence="11 12">
    <name type="scientific">Olsenella porci</name>
    <dbReference type="NCBI Taxonomy" id="2652279"/>
    <lineage>
        <taxon>Bacteria</taxon>
        <taxon>Bacillati</taxon>
        <taxon>Actinomycetota</taxon>
        <taxon>Coriobacteriia</taxon>
        <taxon>Coriobacteriales</taxon>
        <taxon>Atopobiaceae</taxon>
        <taxon>Olsenella</taxon>
    </lineage>
</organism>
<dbReference type="PANTHER" id="PTHR43797:SF2">
    <property type="entry name" value="HOMOCYSTEINE_CYSTEINE SYNTHASE"/>
    <property type="match status" value="1"/>
</dbReference>
<dbReference type="GO" id="GO:0047982">
    <property type="term" value="F:homocysteine desulfhydrase activity"/>
    <property type="evidence" value="ECO:0007669"/>
    <property type="project" value="UniProtKB-EC"/>
</dbReference>
<dbReference type="InterPro" id="IPR000277">
    <property type="entry name" value="Cys/Met-Metab_PyrdxlP-dep_enz"/>
</dbReference>
<evidence type="ECO:0000256" key="9">
    <source>
        <dbReference type="PIRSR" id="PIRSR001434-2"/>
    </source>
</evidence>
<reference evidence="11 12" key="1">
    <citation type="submission" date="2019-08" db="EMBL/GenBank/DDBJ databases">
        <title>In-depth cultivation of the pig gut microbiome towards novel bacterial diversity and tailored functional studies.</title>
        <authorList>
            <person name="Wylensek D."/>
            <person name="Hitch T.C.A."/>
            <person name="Clavel T."/>
        </authorList>
    </citation>
    <scope>NUCLEOTIDE SEQUENCE [LARGE SCALE GENOMIC DNA]</scope>
    <source>
        <strain evidence="11 12">CA-Schmier-601-WT-1</strain>
    </source>
</reference>
<dbReference type="InterPro" id="IPR015422">
    <property type="entry name" value="PyrdxlP-dep_Trfase_small"/>
</dbReference>
<dbReference type="InterPro" id="IPR054542">
    <property type="entry name" value="Cys_met_metab_PP"/>
</dbReference>
<dbReference type="GO" id="GO:0006535">
    <property type="term" value="P:cysteine biosynthetic process from serine"/>
    <property type="evidence" value="ECO:0007669"/>
    <property type="project" value="TreeGrafter"/>
</dbReference>
<dbReference type="GO" id="GO:0071269">
    <property type="term" value="P:L-homocysteine biosynthetic process"/>
    <property type="evidence" value="ECO:0007669"/>
    <property type="project" value="TreeGrafter"/>
</dbReference>
<dbReference type="NCBIfam" id="TIGR01326">
    <property type="entry name" value="OAH_OAS_sulfhy"/>
    <property type="match status" value="1"/>
</dbReference>
<comment type="catalytic activity">
    <reaction evidence="7">
        <text>L-homocysteine + H2O = 2-oxobutanoate + hydrogen sulfide + NH4(+) + H(+)</text>
        <dbReference type="Rhea" id="RHEA:14501"/>
        <dbReference type="ChEBI" id="CHEBI:15377"/>
        <dbReference type="ChEBI" id="CHEBI:15378"/>
        <dbReference type="ChEBI" id="CHEBI:16763"/>
        <dbReference type="ChEBI" id="CHEBI:28938"/>
        <dbReference type="ChEBI" id="CHEBI:29919"/>
        <dbReference type="ChEBI" id="CHEBI:58199"/>
        <dbReference type="EC" id="4.4.1.2"/>
    </reaction>
    <physiologicalReaction direction="left-to-right" evidence="7">
        <dbReference type="Rhea" id="RHEA:14502"/>
    </physiologicalReaction>
</comment>
<dbReference type="PANTHER" id="PTHR43797">
    <property type="entry name" value="HOMOCYSTEINE/CYSTEINE SYNTHASE"/>
    <property type="match status" value="1"/>
</dbReference>
<evidence type="ECO:0000256" key="6">
    <source>
        <dbReference type="ARBA" id="ARBA00047199"/>
    </source>
</evidence>
<evidence type="ECO:0000256" key="3">
    <source>
        <dbReference type="ARBA" id="ARBA00022679"/>
    </source>
</evidence>
<evidence type="ECO:0000256" key="7">
    <source>
        <dbReference type="ARBA" id="ARBA00048780"/>
    </source>
</evidence>
<dbReference type="CDD" id="cd00614">
    <property type="entry name" value="CGS_like"/>
    <property type="match status" value="1"/>
</dbReference>
<evidence type="ECO:0000256" key="2">
    <source>
        <dbReference type="ARBA" id="ARBA00009077"/>
    </source>
</evidence>
<keyword evidence="3 11" id="KW-0808">Transferase</keyword>
<dbReference type="SUPFAM" id="SSF53383">
    <property type="entry name" value="PLP-dependent transferases"/>
    <property type="match status" value="1"/>
</dbReference>
<dbReference type="Gene3D" id="3.90.1150.10">
    <property type="entry name" value="Aspartate Aminotransferase, domain 1"/>
    <property type="match status" value="1"/>
</dbReference>
<accession>A0A6N7XDI0</accession>
<dbReference type="GO" id="GO:0019346">
    <property type="term" value="P:transsulfuration"/>
    <property type="evidence" value="ECO:0007669"/>
    <property type="project" value="InterPro"/>
</dbReference>
<dbReference type="EC" id="4.4.1.2" evidence="5"/>
<dbReference type="PROSITE" id="PS00868">
    <property type="entry name" value="CYS_MET_METAB_PP"/>
    <property type="match status" value="1"/>
</dbReference>
<comment type="catalytic activity">
    <reaction evidence="8">
        <text>L-methionine + H2O = methanethiol + 2-oxobutanoate + NH4(+)</text>
        <dbReference type="Rhea" id="RHEA:23800"/>
        <dbReference type="ChEBI" id="CHEBI:15377"/>
        <dbReference type="ChEBI" id="CHEBI:16007"/>
        <dbReference type="ChEBI" id="CHEBI:16763"/>
        <dbReference type="ChEBI" id="CHEBI:28938"/>
        <dbReference type="ChEBI" id="CHEBI:57844"/>
        <dbReference type="EC" id="4.4.1.11"/>
    </reaction>
    <physiologicalReaction direction="left-to-right" evidence="8">
        <dbReference type="Rhea" id="RHEA:23801"/>
    </physiologicalReaction>
</comment>
<dbReference type="AlphaFoldDB" id="A0A6N7XDI0"/>
<dbReference type="GO" id="GO:0030170">
    <property type="term" value="F:pyridoxal phosphate binding"/>
    <property type="evidence" value="ECO:0007669"/>
    <property type="project" value="InterPro"/>
</dbReference>
<evidence type="ECO:0000256" key="8">
    <source>
        <dbReference type="ARBA" id="ARBA00052699"/>
    </source>
</evidence>
<sequence length="431" mass="47052">MPYTAYDNRSLGFTTRQLHAGYNPAENHYAKNVPIYQTAAFEFGDFDRCLRVCSHEEPGAVSYSRCANPTNQVLEERMASLDGGVAGLSFSSGMAAITGAILNLAQEGDQIVAAPTMYGESVTLLTKVLPDLGITGRIVGNPDNLDEFEALITPRTKAVYIESLGNPCINIIDFEGLASLAHAHGIPLVVDNTFATPYLFRPFEHGADIDVYSATKYLGGHGTTVAGVVVERGGFDWSNGRFPQMEEFLRESGRSDDPHPFTSRLYNRSLSYFGAHLAAQSAFQILQGIETLSLRMERHASNAQRVAEFLSAHPAVSHVDYPGLPDNPYHELAQRYFPRGLTGMMSFRVRGGREAAIRFLDAVEVFDQMVNVGDAKSYVVYPAIATHFGLSEQEQAKAGIYPDTIRVSVGIEDVEDLLADLDQALGKAARA</sequence>
<dbReference type="GO" id="GO:0003961">
    <property type="term" value="F:O-acetylhomoserine aminocarboxypropyltransferase activity"/>
    <property type="evidence" value="ECO:0007669"/>
    <property type="project" value="TreeGrafter"/>
</dbReference>
<evidence type="ECO:0000256" key="5">
    <source>
        <dbReference type="ARBA" id="ARBA00047175"/>
    </source>
</evidence>
<dbReference type="InterPro" id="IPR015424">
    <property type="entry name" value="PyrdxlP-dep_Trfase"/>
</dbReference>
<comment type="caution">
    <text evidence="11">The sequence shown here is derived from an EMBL/GenBank/DDBJ whole genome shotgun (WGS) entry which is preliminary data.</text>
</comment>
<dbReference type="GO" id="GO:0005737">
    <property type="term" value="C:cytoplasm"/>
    <property type="evidence" value="ECO:0007669"/>
    <property type="project" value="TreeGrafter"/>
</dbReference>
<evidence type="ECO:0000313" key="12">
    <source>
        <dbReference type="Proteomes" id="UP000469325"/>
    </source>
</evidence>
<dbReference type="Gene3D" id="3.40.640.10">
    <property type="entry name" value="Type I PLP-dependent aspartate aminotransferase-like (Major domain)"/>
    <property type="match status" value="1"/>
</dbReference>
<dbReference type="Pfam" id="PF01053">
    <property type="entry name" value="Cys_Met_Meta_PP"/>
    <property type="match status" value="1"/>
</dbReference>
<dbReference type="PIRSF" id="PIRSF001434">
    <property type="entry name" value="CGS"/>
    <property type="match status" value="1"/>
</dbReference>
<comment type="similarity">
    <text evidence="2 10">Belongs to the trans-sulfuration enzymes family.</text>
</comment>
<keyword evidence="12" id="KW-1185">Reference proteome</keyword>
<dbReference type="GO" id="GO:0004124">
    <property type="term" value="F:cysteine synthase activity"/>
    <property type="evidence" value="ECO:0007669"/>
    <property type="project" value="TreeGrafter"/>
</dbReference>
<name>A0A6N7XDI0_9ACTN</name>
<dbReference type="EMBL" id="VUNC01000009">
    <property type="protein sequence ID" value="MST73357.1"/>
    <property type="molecule type" value="Genomic_DNA"/>
</dbReference>
<evidence type="ECO:0000256" key="10">
    <source>
        <dbReference type="RuleBase" id="RU362118"/>
    </source>
</evidence>